<dbReference type="Proteomes" id="UP001162992">
    <property type="component" value="Chromosome 10"/>
</dbReference>
<reference evidence="2" key="1">
    <citation type="journal article" date="2024" name="Proc. Natl. Acad. Sci. U.S.A.">
        <title>Extraordinary preservation of gene collinearity over three hundred million years revealed in homosporous lycophytes.</title>
        <authorList>
            <person name="Li C."/>
            <person name="Wickell D."/>
            <person name="Kuo L.Y."/>
            <person name="Chen X."/>
            <person name="Nie B."/>
            <person name="Liao X."/>
            <person name="Peng D."/>
            <person name="Ji J."/>
            <person name="Jenkins J."/>
            <person name="Williams M."/>
            <person name="Shu S."/>
            <person name="Plott C."/>
            <person name="Barry K."/>
            <person name="Rajasekar S."/>
            <person name="Grimwood J."/>
            <person name="Han X."/>
            <person name="Sun S."/>
            <person name="Hou Z."/>
            <person name="He W."/>
            <person name="Dai G."/>
            <person name="Sun C."/>
            <person name="Schmutz J."/>
            <person name="Leebens-Mack J.H."/>
            <person name="Li F.W."/>
            <person name="Wang L."/>
        </authorList>
    </citation>
    <scope>NUCLEOTIDE SEQUENCE [LARGE SCALE GENOMIC DNA]</scope>
    <source>
        <strain evidence="2">cv. PW_Plant_1</strain>
    </source>
</reference>
<evidence type="ECO:0000313" key="1">
    <source>
        <dbReference type="EMBL" id="KAJ7541314.1"/>
    </source>
</evidence>
<keyword evidence="2" id="KW-1185">Reference proteome</keyword>
<dbReference type="EMBL" id="CM055101">
    <property type="protein sequence ID" value="KAJ7541314.1"/>
    <property type="molecule type" value="Genomic_DNA"/>
</dbReference>
<gene>
    <name evidence="1" type="ORF">O6H91_10G053900</name>
</gene>
<comment type="caution">
    <text evidence="1">The sequence shown here is derived from an EMBL/GenBank/DDBJ whole genome shotgun (WGS) entry which is preliminary data.</text>
</comment>
<sequence>MVHNAFDAVQIVKECPSRIESVALWGRRLLLGCMDGSLRSYQPQSVDGEDADGAETRSGTIYALRNTMIGFAKKAVTAMDVLQSRKLLISLSDAVTVHSLPDFEAVAYLSKTKGATIYAWDERRSLLAAAKLKRLFLYRFDGNRDFAEVKELSAPDAVKSMAWCGDSLCLGIRREYIIMNINSGVTFEIFPCGRIAAPLAVSLPNGELLLGKDNIGVFVDQNGKVTHQGFISWSEAPATVVIDLPYAVARLIRFIEVRSLREPFGLVQMVPLRDIQLLLSTDEGILAASETSVFHLRQVSIGVQVVQLAASGNFDDALALCKMLPPEDAALRSAKEDSIHIRYGQFLFNQGQYADALQHFGVSSLHLRAIVSMFSSITLPPAASNLPEDNLGLESLNGQSDLSLNQVTSEQLDETTLPDQEEKVTMDAKQRAIALSALTGFLMARRGAVVEKAEAEDTDAAVAAMVEVVQAKRGSNVKRSKPAEKSLDCTGRTRHSRELATVLDTALVQAYLLTDQCASALQLLKGPNYCDVTTCKDMMMNGGHFAELIELYKYNRMHQEALQLLNRIVGNSDTLEASPHENQQFGFEALVEYLKPLGGQDSELILEHSNWLLKNFPEQAVILLGSMDPPISPNLVSSHLKEHAPSLQSMYLEQMLKHDAKSLSSELQNELVQLYLSQVLEERSELQALGKWEERQYTETRKKLLSALDSNIAYNAEVVLRRLPMNGLYEERALLLGKMKQHQLALTLYAHKLHEPELALEYCDRIYSINTSGSSNKSLTFSGRSTPQNPVDQAVKDIYLILLEVYLKPQASIREFDRSIASLAVARSPANQKVGPAHKVKGHVAKKIAQIEGADDRRQNFSSPDSAADSARSDNDEASDAGISVKDVMLKEALELLTRRWDCVDGARALQTLRPDTKLQDLLPFLAPLLKRSSEVHRNASVIKSLRRGENVQVREELLQCRKRVVKITSDRTCFICHKRIGTSVFAVYPSGTLVHFVCYRDQNAKLSLSTPT</sequence>
<protein>
    <submittedName>
        <fullName evidence="1">Uncharacterized protein</fullName>
    </submittedName>
</protein>
<accession>A0ACC2CHH2</accession>
<proteinExistence type="predicted"/>
<name>A0ACC2CHH2_DIPCM</name>
<organism evidence="1 2">
    <name type="scientific">Diphasiastrum complanatum</name>
    <name type="common">Issler's clubmoss</name>
    <name type="synonym">Lycopodium complanatum</name>
    <dbReference type="NCBI Taxonomy" id="34168"/>
    <lineage>
        <taxon>Eukaryota</taxon>
        <taxon>Viridiplantae</taxon>
        <taxon>Streptophyta</taxon>
        <taxon>Embryophyta</taxon>
        <taxon>Tracheophyta</taxon>
        <taxon>Lycopodiopsida</taxon>
        <taxon>Lycopodiales</taxon>
        <taxon>Lycopodiaceae</taxon>
        <taxon>Lycopodioideae</taxon>
        <taxon>Diphasiastrum</taxon>
    </lineage>
</organism>
<evidence type="ECO:0000313" key="2">
    <source>
        <dbReference type="Proteomes" id="UP001162992"/>
    </source>
</evidence>